<dbReference type="OrthoDB" id="5471901at2"/>
<organism evidence="1 2">
    <name type="scientific">Desulfocicer vacuolatum DSM 3385</name>
    <dbReference type="NCBI Taxonomy" id="1121400"/>
    <lineage>
        <taxon>Bacteria</taxon>
        <taxon>Pseudomonadati</taxon>
        <taxon>Thermodesulfobacteriota</taxon>
        <taxon>Desulfobacteria</taxon>
        <taxon>Desulfobacterales</taxon>
        <taxon>Desulfobacteraceae</taxon>
        <taxon>Desulfocicer</taxon>
    </lineage>
</organism>
<dbReference type="Proteomes" id="UP000192418">
    <property type="component" value="Unassembled WGS sequence"/>
</dbReference>
<protein>
    <recommendedName>
        <fullName evidence="3">DsrE/DsrF-like family protein</fullName>
    </recommendedName>
</protein>
<proteinExistence type="predicted"/>
<evidence type="ECO:0000313" key="2">
    <source>
        <dbReference type="Proteomes" id="UP000192418"/>
    </source>
</evidence>
<dbReference type="AlphaFoldDB" id="A0A1W2AQ89"/>
<evidence type="ECO:0008006" key="3">
    <source>
        <dbReference type="Google" id="ProtNLM"/>
    </source>
</evidence>
<dbReference type="STRING" id="1121400.SAMN02746065_10611"/>
<keyword evidence="2" id="KW-1185">Reference proteome</keyword>
<name>A0A1W2AQ89_9BACT</name>
<accession>A0A1W2AQ89</accession>
<dbReference type="EMBL" id="FWXY01000006">
    <property type="protein sequence ID" value="SMC62845.1"/>
    <property type="molecule type" value="Genomic_DNA"/>
</dbReference>
<dbReference type="RefSeq" id="WP_084067820.1">
    <property type="nucleotide sequence ID" value="NZ_FWXY01000006.1"/>
</dbReference>
<evidence type="ECO:0000313" key="1">
    <source>
        <dbReference type="EMBL" id="SMC62845.1"/>
    </source>
</evidence>
<reference evidence="1 2" key="1">
    <citation type="submission" date="2017-04" db="EMBL/GenBank/DDBJ databases">
        <authorList>
            <person name="Afonso C.L."/>
            <person name="Miller P.J."/>
            <person name="Scott M.A."/>
            <person name="Spackman E."/>
            <person name="Goraichik I."/>
            <person name="Dimitrov K.M."/>
            <person name="Suarez D.L."/>
            <person name="Swayne D.E."/>
        </authorList>
    </citation>
    <scope>NUCLEOTIDE SEQUENCE [LARGE SCALE GENOMIC DNA]</scope>
    <source>
        <strain evidence="1 2">DSM 3385</strain>
    </source>
</reference>
<gene>
    <name evidence="1" type="ORF">SAMN02746065_10611</name>
</gene>
<sequence length="96" mass="11328">MTDNIAVLIKDRNRQYEGLRTSLGLLLEMAEVKMFVLNHEIENMDEAYSENMEFIDEMEGERYSNNRDNVEKYGFEFATLPEISQMLKQARLVIPF</sequence>